<gene>
    <name evidence="4" type="ORF">GCM10023200_37790</name>
</gene>
<keyword evidence="5" id="KW-1185">Reference proteome</keyword>
<keyword evidence="2" id="KW-0812">Transmembrane</keyword>
<dbReference type="InterPro" id="IPR028087">
    <property type="entry name" value="Tad_N"/>
</dbReference>
<evidence type="ECO:0000256" key="1">
    <source>
        <dbReference type="SAM" id="MobiDB-lite"/>
    </source>
</evidence>
<evidence type="ECO:0000313" key="4">
    <source>
        <dbReference type="EMBL" id="GAA4797886.1"/>
    </source>
</evidence>
<organism evidence="4 5">
    <name type="scientific">Actinomycetospora chlora</name>
    <dbReference type="NCBI Taxonomy" id="663608"/>
    <lineage>
        <taxon>Bacteria</taxon>
        <taxon>Bacillati</taxon>
        <taxon>Actinomycetota</taxon>
        <taxon>Actinomycetes</taxon>
        <taxon>Pseudonocardiales</taxon>
        <taxon>Pseudonocardiaceae</taxon>
        <taxon>Actinomycetospora</taxon>
    </lineage>
</organism>
<reference evidence="5" key="1">
    <citation type="journal article" date="2019" name="Int. J. Syst. Evol. Microbiol.">
        <title>The Global Catalogue of Microorganisms (GCM) 10K type strain sequencing project: providing services to taxonomists for standard genome sequencing and annotation.</title>
        <authorList>
            <consortium name="The Broad Institute Genomics Platform"/>
            <consortium name="The Broad Institute Genome Sequencing Center for Infectious Disease"/>
            <person name="Wu L."/>
            <person name="Ma J."/>
        </authorList>
    </citation>
    <scope>NUCLEOTIDE SEQUENCE [LARGE SCALE GENOMIC DNA]</scope>
    <source>
        <strain evidence="5">JCM 17979</strain>
    </source>
</reference>
<keyword evidence="2" id="KW-1133">Transmembrane helix</keyword>
<dbReference type="InterPro" id="IPR021202">
    <property type="entry name" value="Rv3654c-like"/>
</dbReference>
<dbReference type="NCBIfam" id="TIGR03816">
    <property type="entry name" value="tadE_like_DECH"/>
    <property type="match status" value="1"/>
</dbReference>
<dbReference type="Pfam" id="PF13400">
    <property type="entry name" value="Tad"/>
    <property type="match status" value="1"/>
</dbReference>
<name>A0ABP9BS31_9PSEU</name>
<evidence type="ECO:0000256" key="2">
    <source>
        <dbReference type="SAM" id="Phobius"/>
    </source>
</evidence>
<dbReference type="EMBL" id="BAABHO010000031">
    <property type="protein sequence ID" value="GAA4797886.1"/>
    <property type="molecule type" value="Genomic_DNA"/>
</dbReference>
<feature type="transmembrane region" description="Helical" evidence="2">
    <location>
        <begin position="20"/>
        <end position="40"/>
    </location>
</feature>
<sequence length="152" mass="14497">MSGATNGRPVDPEAGSATVLAAAAVGVLVLLLGLGLQLGAGTLARHRAESAADLAALAGAHEAVRGADVACGRAVAVVERNGGRLITCSLDGWTVTVVAAAPCACLPSVSGDATGRARAGPVTAGGDPSGTPTVTAGDRRRGAPGRAEGGPG</sequence>
<comment type="caution">
    <text evidence="4">The sequence shown here is derived from an EMBL/GenBank/DDBJ whole genome shotgun (WGS) entry which is preliminary data.</text>
</comment>
<keyword evidence="2" id="KW-0472">Membrane</keyword>
<protein>
    <recommendedName>
        <fullName evidence="3">Putative Flp pilus-assembly TadG-like N-terminal domain-containing protein</fullName>
    </recommendedName>
</protein>
<evidence type="ECO:0000259" key="3">
    <source>
        <dbReference type="Pfam" id="PF13400"/>
    </source>
</evidence>
<feature type="region of interest" description="Disordered" evidence="1">
    <location>
        <begin position="116"/>
        <end position="152"/>
    </location>
</feature>
<feature type="domain" description="Putative Flp pilus-assembly TadG-like N-terminal" evidence="3">
    <location>
        <begin position="15"/>
        <end position="60"/>
    </location>
</feature>
<proteinExistence type="predicted"/>
<dbReference type="Proteomes" id="UP001500928">
    <property type="component" value="Unassembled WGS sequence"/>
</dbReference>
<evidence type="ECO:0000313" key="5">
    <source>
        <dbReference type="Proteomes" id="UP001500928"/>
    </source>
</evidence>
<dbReference type="RefSeq" id="WP_345418528.1">
    <property type="nucleotide sequence ID" value="NZ_BAABHO010000031.1"/>
</dbReference>
<accession>A0ABP9BS31</accession>